<organism evidence="13 14">
    <name type="scientific">Magnetospirillum fulvum</name>
    <name type="common">Rhodospirillum fulvum</name>
    <dbReference type="NCBI Taxonomy" id="1082"/>
    <lineage>
        <taxon>Bacteria</taxon>
        <taxon>Pseudomonadati</taxon>
        <taxon>Pseudomonadota</taxon>
        <taxon>Alphaproteobacteria</taxon>
        <taxon>Rhodospirillales</taxon>
        <taxon>Rhodospirillaceae</taxon>
        <taxon>Magnetospirillum</taxon>
    </lineage>
</organism>
<dbReference type="InterPro" id="IPR006260">
    <property type="entry name" value="TonB/TolA_C"/>
</dbReference>
<sequence length="271" mass="26780">MRPVPAVSPRQGAVGGGLSLALHAGGLALVLWGMGQTALPPAETVVEIALVSAADGAAQSESGGQSPSAPAATAAAVPSVPAAVPAPVVVPQRPVKLTRPVRPDAVSRTVPAPAPVARAAPVSAAPTAEAAAPTGESGSGGPGPSGPGEGRASASDGGAPAGSPNAHGSGGRGDDRQAEPLDSPPPPYPLSARRRGLEGRVQLRIAIDASGRVETVDVATSSGSETLDDAAVEAVRRWRFRPERRGGETRAATIVVPIRFQLGGVVVARSE</sequence>
<evidence type="ECO:0000256" key="3">
    <source>
        <dbReference type="ARBA" id="ARBA00022448"/>
    </source>
</evidence>
<keyword evidence="6 10" id="KW-0812">Transmembrane</keyword>
<comment type="similarity">
    <text evidence="2 10">Belongs to the TonB family.</text>
</comment>
<keyword evidence="10" id="KW-0735">Signal-anchor</keyword>
<dbReference type="EMBL" id="FNWO01000004">
    <property type="protein sequence ID" value="SEH32863.1"/>
    <property type="molecule type" value="Genomic_DNA"/>
</dbReference>
<dbReference type="PANTHER" id="PTHR33446:SF2">
    <property type="entry name" value="PROTEIN TONB"/>
    <property type="match status" value="1"/>
</dbReference>
<evidence type="ECO:0000256" key="6">
    <source>
        <dbReference type="ARBA" id="ARBA00022692"/>
    </source>
</evidence>
<dbReference type="Pfam" id="PF03544">
    <property type="entry name" value="TonB_C"/>
    <property type="match status" value="1"/>
</dbReference>
<feature type="compositionally biased region" description="Gly residues" evidence="11">
    <location>
        <begin position="137"/>
        <end position="149"/>
    </location>
</feature>
<dbReference type="GO" id="GO:0098797">
    <property type="term" value="C:plasma membrane protein complex"/>
    <property type="evidence" value="ECO:0007669"/>
    <property type="project" value="TreeGrafter"/>
</dbReference>
<dbReference type="PRINTS" id="PR01374">
    <property type="entry name" value="TONBPROTEIN"/>
</dbReference>
<dbReference type="InterPro" id="IPR037682">
    <property type="entry name" value="TonB_C"/>
</dbReference>
<feature type="compositionally biased region" description="Low complexity" evidence="11">
    <location>
        <begin position="117"/>
        <end position="136"/>
    </location>
</feature>
<evidence type="ECO:0000256" key="4">
    <source>
        <dbReference type="ARBA" id="ARBA00022475"/>
    </source>
</evidence>
<dbReference type="NCBIfam" id="TIGR01352">
    <property type="entry name" value="tonB_Cterm"/>
    <property type="match status" value="1"/>
</dbReference>
<dbReference type="RefSeq" id="WP_074766776.1">
    <property type="nucleotide sequence ID" value="NZ_FNWO01000004.1"/>
</dbReference>
<dbReference type="GO" id="GO:0015891">
    <property type="term" value="P:siderophore transport"/>
    <property type="evidence" value="ECO:0007669"/>
    <property type="project" value="InterPro"/>
</dbReference>
<dbReference type="GO" id="GO:0055085">
    <property type="term" value="P:transmembrane transport"/>
    <property type="evidence" value="ECO:0007669"/>
    <property type="project" value="InterPro"/>
</dbReference>
<evidence type="ECO:0000256" key="10">
    <source>
        <dbReference type="RuleBase" id="RU362123"/>
    </source>
</evidence>
<evidence type="ECO:0000256" key="9">
    <source>
        <dbReference type="ARBA" id="ARBA00023136"/>
    </source>
</evidence>
<evidence type="ECO:0000256" key="5">
    <source>
        <dbReference type="ARBA" id="ARBA00022519"/>
    </source>
</evidence>
<dbReference type="PROSITE" id="PS52015">
    <property type="entry name" value="TONB_CTD"/>
    <property type="match status" value="1"/>
</dbReference>
<dbReference type="PANTHER" id="PTHR33446">
    <property type="entry name" value="PROTEIN TONB-RELATED"/>
    <property type="match status" value="1"/>
</dbReference>
<dbReference type="Gene3D" id="3.30.1150.10">
    <property type="match status" value="1"/>
</dbReference>
<keyword evidence="9 10" id="KW-0472">Membrane</keyword>
<evidence type="ECO:0000256" key="1">
    <source>
        <dbReference type="ARBA" id="ARBA00004383"/>
    </source>
</evidence>
<evidence type="ECO:0000313" key="14">
    <source>
        <dbReference type="Proteomes" id="UP000182983"/>
    </source>
</evidence>
<keyword evidence="5 10" id="KW-0997">Cell inner membrane</keyword>
<feature type="transmembrane region" description="Helical" evidence="10">
    <location>
        <begin position="12"/>
        <end position="34"/>
    </location>
</feature>
<evidence type="ECO:0000256" key="7">
    <source>
        <dbReference type="ARBA" id="ARBA00022927"/>
    </source>
</evidence>
<keyword evidence="14" id="KW-1185">Reference proteome</keyword>
<evidence type="ECO:0000313" key="13">
    <source>
        <dbReference type="EMBL" id="SEH32863.1"/>
    </source>
</evidence>
<gene>
    <name evidence="13" type="ORF">SAMN04244559_01341</name>
</gene>
<evidence type="ECO:0000256" key="2">
    <source>
        <dbReference type="ARBA" id="ARBA00006555"/>
    </source>
</evidence>
<dbReference type="GO" id="GO:0031992">
    <property type="term" value="F:energy transducer activity"/>
    <property type="evidence" value="ECO:0007669"/>
    <property type="project" value="InterPro"/>
</dbReference>
<reference evidence="14" key="1">
    <citation type="submission" date="2016-10" db="EMBL/GenBank/DDBJ databases">
        <authorList>
            <person name="Varghese N."/>
            <person name="Submissions S."/>
        </authorList>
    </citation>
    <scope>NUCLEOTIDE SEQUENCE [LARGE SCALE GENOMIC DNA]</scope>
    <source>
        <strain evidence="14">DSM 13234</strain>
    </source>
</reference>
<keyword evidence="4 10" id="KW-1003">Cell membrane</keyword>
<dbReference type="Proteomes" id="UP000182983">
    <property type="component" value="Unassembled WGS sequence"/>
</dbReference>
<dbReference type="AlphaFoldDB" id="A0A1H6HFZ7"/>
<dbReference type="SUPFAM" id="SSF74653">
    <property type="entry name" value="TolA/TonB C-terminal domain"/>
    <property type="match status" value="1"/>
</dbReference>
<comment type="function">
    <text evidence="10">Interacts with outer membrane receptor proteins that carry out high-affinity binding and energy dependent uptake into the periplasmic space of specific substrates. It could act to transduce energy from the cytoplasmic membrane to specific energy-requiring processes in the outer membrane, resulting in the release into the periplasm of ligands bound by these outer membrane proteins.</text>
</comment>
<keyword evidence="3 10" id="KW-0813">Transport</keyword>
<feature type="compositionally biased region" description="Low complexity" evidence="11">
    <location>
        <begin position="150"/>
        <end position="166"/>
    </location>
</feature>
<keyword evidence="7 10" id="KW-0653">Protein transport</keyword>
<name>A0A1H6HFZ7_MAGFU</name>
<comment type="subcellular location">
    <subcellularLocation>
        <location evidence="1 10">Cell inner membrane</location>
        <topology evidence="1 10">Single-pass membrane protein</topology>
        <orientation evidence="1 10">Periplasmic side</orientation>
    </subcellularLocation>
</comment>
<evidence type="ECO:0000256" key="8">
    <source>
        <dbReference type="ARBA" id="ARBA00022989"/>
    </source>
</evidence>
<evidence type="ECO:0000259" key="12">
    <source>
        <dbReference type="PROSITE" id="PS52015"/>
    </source>
</evidence>
<keyword evidence="8 10" id="KW-1133">Transmembrane helix</keyword>
<dbReference type="GO" id="GO:0015031">
    <property type="term" value="P:protein transport"/>
    <property type="evidence" value="ECO:0007669"/>
    <property type="project" value="UniProtKB-UniRule"/>
</dbReference>
<dbReference type="InterPro" id="IPR051045">
    <property type="entry name" value="TonB-dependent_transducer"/>
</dbReference>
<dbReference type="InterPro" id="IPR003538">
    <property type="entry name" value="TonB"/>
</dbReference>
<proteinExistence type="inferred from homology"/>
<dbReference type="GO" id="GO:0030288">
    <property type="term" value="C:outer membrane-bounded periplasmic space"/>
    <property type="evidence" value="ECO:0007669"/>
    <property type="project" value="InterPro"/>
</dbReference>
<evidence type="ECO:0000256" key="11">
    <source>
        <dbReference type="SAM" id="MobiDB-lite"/>
    </source>
</evidence>
<feature type="region of interest" description="Disordered" evidence="11">
    <location>
        <begin position="117"/>
        <end position="195"/>
    </location>
</feature>
<dbReference type="OrthoDB" id="7433592at2"/>
<feature type="domain" description="TonB C-terminal" evidence="12">
    <location>
        <begin position="173"/>
        <end position="269"/>
    </location>
</feature>
<protein>
    <recommendedName>
        <fullName evidence="10">Protein TonB</fullName>
    </recommendedName>
</protein>
<accession>A0A1H6HFZ7</accession>